<sequence length="486" mass="51627">MSDNHVSARALDTLLGQWRGGASAYLALSDRIRLLTLDGRIPTDSRLPAERDLSLRLGVSRTTVTAAYRQLRDAGYLRSVRGSGSVVRLPGATVAASTGAADGILDFSKATMPALPGLADAAAHAVAELPRHLGDAGFDPVGIPELRAAIADRYTVRGLPTAPEQIMVTLGAQHAIALLARVLVGRGDRVVIETPTYPHAAEALRAAGGRLVAVNVSAGGPDEDPAVRGWDETTLLQTLQRSSPVVGYLMPDFHNPTGQSMPAEQRARVAAAAADSCTTLVIDETIAELAIDREGEFPPFAACADARSAPRVVSVGSVGKTVWGGIRIGWIRTEPALIHKLVAARCANDLGTPILEQLIVTRLLAEMPSVLNGRRELLRVGRDHLERRLADTFPDWQVPHVDGGITTWVNLGAPVSSQLALAARSHGLLVPAGPRFGIDGAFERFLRLPFSHSVDDTNRAVDALDAAWGSLLRHPFVDTGYLAEVV</sequence>
<dbReference type="InterPro" id="IPR015424">
    <property type="entry name" value="PyrdxlP-dep_Trfase"/>
</dbReference>
<dbReference type="PROSITE" id="PS50949">
    <property type="entry name" value="HTH_GNTR"/>
    <property type="match status" value="1"/>
</dbReference>
<dbReference type="Pfam" id="PF00155">
    <property type="entry name" value="Aminotran_1_2"/>
    <property type="match status" value="1"/>
</dbReference>
<evidence type="ECO:0000313" key="7">
    <source>
        <dbReference type="EMBL" id="TFD64428.1"/>
    </source>
</evidence>
<keyword evidence="7" id="KW-0032">Aminotransferase</keyword>
<keyword evidence="3" id="KW-0805">Transcription regulation</keyword>
<comment type="caution">
    <text evidence="7">The sequence shown here is derived from an EMBL/GenBank/DDBJ whole genome shotgun (WGS) entry which is preliminary data.</text>
</comment>
<comment type="similarity">
    <text evidence="1">In the C-terminal section; belongs to the class-I pyridoxal-phosphate-dependent aminotransferase family.</text>
</comment>
<keyword evidence="4" id="KW-0238">DNA-binding</keyword>
<evidence type="ECO:0000256" key="4">
    <source>
        <dbReference type="ARBA" id="ARBA00023125"/>
    </source>
</evidence>
<dbReference type="Gene3D" id="1.10.10.10">
    <property type="entry name" value="Winged helix-like DNA-binding domain superfamily/Winged helix DNA-binding domain"/>
    <property type="match status" value="1"/>
</dbReference>
<dbReference type="GO" id="GO:0030170">
    <property type="term" value="F:pyridoxal phosphate binding"/>
    <property type="evidence" value="ECO:0007669"/>
    <property type="project" value="InterPro"/>
</dbReference>
<name>A0A4R9ALP9_9MICO</name>
<dbReference type="OrthoDB" id="199743at2"/>
<organism evidence="7 8">
    <name type="scientific">Cryobacterium ruanii</name>
    <dbReference type="NCBI Taxonomy" id="1259197"/>
    <lineage>
        <taxon>Bacteria</taxon>
        <taxon>Bacillati</taxon>
        <taxon>Actinomycetota</taxon>
        <taxon>Actinomycetes</taxon>
        <taxon>Micrococcales</taxon>
        <taxon>Microbacteriaceae</taxon>
        <taxon>Cryobacterium</taxon>
    </lineage>
</organism>
<gene>
    <name evidence="7" type="ORF">E3T47_13305</name>
</gene>
<evidence type="ECO:0000256" key="2">
    <source>
        <dbReference type="ARBA" id="ARBA00022898"/>
    </source>
</evidence>
<dbReference type="Pfam" id="PF00392">
    <property type="entry name" value="GntR"/>
    <property type="match status" value="1"/>
</dbReference>
<evidence type="ECO:0000256" key="3">
    <source>
        <dbReference type="ARBA" id="ARBA00023015"/>
    </source>
</evidence>
<keyword evidence="8" id="KW-1185">Reference proteome</keyword>
<feature type="domain" description="HTH gntR-type" evidence="6">
    <location>
        <begin position="22"/>
        <end position="90"/>
    </location>
</feature>
<proteinExistence type="inferred from homology"/>
<dbReference type="GO" id="GO:0003700">
    <property type="term" value="F:DNA-binding transcription factor activity"/>
    <property type="evidence" value="ECO:0007669"/>
    <property type="project" value="InterPro"/>
</dbReference>
<dbReference type="InterPro" id="IPR000524">
    <property type="entry name" value="Tscrpt_reg_HTH_GntR"/>
</dbReference>
<dbReference type="PANTHER" id="PTHR46577:SF1">
    <property type="entry name" value="HTH-TYPE TRANSCRIPTIONAL REGULATORY PROTEIN GABR"/>
    <property type="match status" value="1"/>
</dbReference>
<dbReference type="CDD" id="cd07377">
    <property type="entry name" value="WHTH_GntR"/>
    <property type="match status" value="1"/>
</dbReference>
<accession>A0A4R9ALP9</accession>
<keyword evidence="2" id="KW-0663">Pyridoxal phosphate</keyword>
<dbReference type="InterPro" id="IPR036390">
    <property type="entry name" value="WH_DNA-bd_sf"/>
</dbReference>
<dbReference type="RefSeq" id="WP_134556507.1">
    <property type="nucleotide sequence ID" value="NZ_SOHK01000017.1"/>
</dbReference>
<dbReference type="AlphaFoldDB" id="A0A4R9ALP9"/>
<dbReference type="SUPFAM" id="SSF46785">
    <property type="entry name" value="Winged helix' DNA-binding domain"/>
    <property type="match status" value="1"/>
</dbReference>
<evidence type="ECO:0000256" key="1">
    <source>
        <dbReference type="ARBA" id="ARBA00005384"/>
    </source>
</evidence>
<dbReference type="SMART" id="SM00345">
    <property type="entry name" value="HTH_GNTR"/>
    <property type="match status" value="1"/>
</dbReference>
<dbReference type="InterPro" id="IPR036388">
    <property type="entry name" value="WH-like_DNA-bd_sf"/>
</dbReference>
<dbReference type="InterPro" id="IPR015421">
    <property type="entry name" value="PyrdxlP-dep_Trfase_major"/>
</dbReference>
<keyword evidence="7" id="KW-0808">Transferase</keyword>
<dbReference type="PANTHER" id="PTHR46577">
    <property type="entry name" value="HTH-TYPE TRANSCRIPTIONAL REGULATORY PROTEIN GABR"/>
    <property type="match status" value="1"/>
</dbReference>
<dbReference type="InterPro" id="IPR004839">
    <property type="entry name" value="Aminotransferase_I/II_large"/>
</dbReference>
<keyword evidence="5" id="KW-0804">Transcription</keyword>
<protein>
    <submittedName>
        <fullName evidence="7">PLP-dependent aminotransferase family protein</fullName>
    </submittedName>
</protein>
<evidence type="ECO:0000259" key="6">
    <source>
        <dbReference type="PROSITE" id="PS50949"/>
    </source>
</evidence>
<dbReference type="Gene3D" id="3.40.640.10">
    <property type="entry name" value="Type I PLP-dependent aspartate aminotransferase-like (Major domain)"/>
    <property type="match status" value="1"/>
</dbReference>
<dbReference type="PRINTS" id="PR00035">
    <property type="entry name" value="HTHGNTR"/>
</dbReference>
<dbReference type="GO" id="GO:0003677">
    <property type="term" value="F:DNA binding"/>
    <property type="evidence" value="ECO:0007669"/>
    <property type="project" value="UniProtKB-KW"/>
</dbReference>
<dbReference type="Proteomes" id="UP000298154">
    <property type="component" value="Unassembled WGS sequence"/>
</dbReference>
<dbReference type="GO" id="GO:0008483">
    <property type="term" value="F:transaminase activity"/>
    <property type="evidence" value="ECO:0007669"/>
    <property type="project" value="UniProtKB-KW"/>
</dbReference>
<dbReference type="EMBL" id="SOHK01000017">
    <property type="protein sequence ID" value="TFD64428.1"/>
    <property type="molecule type" value="Genomic_DNA"/>
</dbReference>
<reference evidence="7 8" key="1">
    <citation type="submission" date="2019-03" db="EMBL/GenBank/DDBJ databases">
        <title>Genomics of glacier-inhabiting Cryobacterium strains.</title>
        <authorList>
            <person name="Liu Q."/>
            <person name="Xin Y.-H."/>
        </authorList>
    </citation>
    <scope>NUCLEOTIDE SEQUENCE [LARGE SCALE GENOMIC DNA]</scope>
    <source>
        <strain evidence="7 8">Sr36</strain>
    </source>
</reference>
<evidence type="ECO:0000256" key="5">
    <source>
        <dbReference type="ARBA" id="ARBA00023163"/>
    </source>
</evidence>
<dbReference type="InterPro" id="IPR051446">
    <property type="entry name" value="HTH_trans_reg/aminotransferase"/>
</dbReference>
<dbReference type="CDD" id="cd00609">
    <property type="entry name" value="AAT_like"/>
    <property type="match status" value="1"/>
</dbReference>
<dbReference type="SUPFAM" id="SSF53383">
    <property type="entry name" value="PLP-dependent transferases"/>
    <property type="match status" value="1"/>
</dbReference>
<evidence type="ECO:0000313" key="8">
    <source>
        <dbReference type="Proteomes" id="UP000298154"/>
    </source>
</evidence>